<evidence type="ECO:0000256" key="3">
    <source>
        <dbReference type="ARBA" id="ARBA00022692"/>
    </source>
</evidence>
<keyword evidence="3 7" id="KW-0812">Transmembrane</keyword>
<feature type="transmembrane region" description="Helical" evidence="7">
    <location>
        <begin position="357"/>
        <end position="379"/>
    </location>
</feature>
<gene>
    <name evidence="9" type="ORF">BD324DRAFT_647404</name>
</gene>
<dbReference type="Gene3D" id="1.20.1540.10">
    <property type="entry name" value="Rhomboid-like"/>
    <property type="match status" value="1"/>
</dbReference>
<evidence type="ECO:0000256" key="1">
    <source>
        <dbReference type="ARBA" id="ARBA00004141"/>
    </source>
</evidence>
<dbReference type="InterPro" id="IPR050925">
    <property type="entry name" value="Rhomboid_protease_S54"/>
</dbReference>
<dbReference type="EMBL" id="NBSH01000001">
    <property type="protein sequence ID" value="ORX40474.1"/>
    <property type="molecule type" value="Genomic_DNA"/>
</dbReference>
<dbReference type="AlphaFoldDB" id="A0A1Y1USG7"/>
<keyword evidence="10" id="KW-1185">Reference proteome</keyword>
<dbReference type="RefSeq" id="XP_021874153.1">
    <property type="nucleotide sequence ID" value="XM_022017650.1"/>
</dbReference>
<comment type="subcellular location">
    <subcellularLocation>
        <location evidence="1">Membrane</location>
        <topology evidence="1">Multi-pass membrane protein</topology>
    </subcellularLocation>
</comment>
<name>A0A1Y1USG7_9TREE</name>
<dbReference type="STRING" id="4999.A0A1Y1USG7"/>
<dbReference type="InParanoid" id="A0A1Y1USG7"/>
<comment type="caution">
    <text evidence="9">The sequence shown here is derived from an EMBL/GenBank/DDBJ whole genome shotgun (WGS) entry which is preliminary data.</text>
</comment>
<evidence type="ECO:0000256" key="5">
    <source>
        <dbReference type="ARBA" id="ARBA00022989"/>
    </source>
</evidence>
<dbReference type="InterPro" id="IPR022764">
    <property type="entry name" value="Peptidase_S54_rhomboid_dom"/>
</dbReference>
<evidence type="ECO:0000256" key="6">
    <source>
        <dbReference type="ARBA" id="ARBA00023136"/>
    </source>
</evidence>
<keyword evidence="5 7" id="KW-1133">Transmembrane helix</keyword>
<dbReference type="Pfam" id="PF01694">
    <property type="entry name" value="Rhomboid"/>
    <property type="match status" value="1"/>
</dbReference>
<dbReference type="PANTHER" id="PTHR43731">
    <property type="entry name" value="RHOMBOID PROTEASE"/>
    <property type="match status" value="1"/>
</dbReference>
<feature type="transmembrane region" description="Helical" evidence="7">
    <location>
        <begin position="283"/>
        <end position="304"/>
    </location>
</feature>
<dbReference type="GO" id="GO:0016020">
    <property type="term" value="C:membrane"/>
    <property type="evidence" value="ECO:0007669"/>
    <property type="project" value="UniProtKB-SubCell"/>
</dbReference>
<evidence type="ECO:0000313" key="9">
    <source>
        <dbReference type="EMBL" id="ORX40474.1"/>
    </source>
</evidence>
<dbReference type="GeneID" id="33559459"/>
<dbReference type="PANTHER" id="PTHR43731:SF14">
    <property type="entry name" value="PRESENILIN-ASSOCIATED RHOMBOID-LIKE PROTEIN, MITOCHONDRIAL"/>
    <property type="match status" value="1"/>
</dbReference>
<comment type="similarity">
    <text evidence="2">Belongs to the peptidase S54 family.</text>
</comment>
<evidence type="ECO:0000313" key="10">
    <source>
        <dbReference type="Proteomes" id="UP000193218"/>
    </source>
</evidence>
<protein>
    <recommendedName>
        <fullName evidence="8">Peptidase S54 rhomboid domain-containing protein</fullName>
    </recommendedName>
</protein>
<accession>A0A1Y1USG7</accession>
<feature type="transmembrane region" description="Helical" evidence="7">
    <location>
        <begin position="391"/>
        <end position="409"/>
    </location>
</feature>
<reference evidence="9 10" key="1">
    <citation type="submission" date="2017-03" db="EMBL/GenBank/DDBJ databases">
        <title>Widespread Adenine N6-methylation of Active Genes in Fungi.</title>
        <authorList>
            <consortium name="DOE Joint Genome Institute"/>
            <person name="Mondo S.J."/>
            <person name="Dannebaum R.O."/>
            <person name="Kuo R.C."/>
            <person name="Louie K.B."/>
            <person name="Bewick A.J."/>
            <person name="Labutti K."/>
            <person name="Haridas S."/>
            <person name="Kuo A."/>
            <person name="Salamov A."/>
            <person name="Ahrendt S.R."/>
            <person name="Lau R."/>
            <person name="Bowen B.P."/>
            <person name="Lipzen A."/>
            <person name="Sullivan W."/>
            <person name="Andreopoulos W.B."/>
            <person name="Clum A."/>
            <person name="Lindquist E."/>
            <person name="Daum C."/>
            <person name="Northen T.R."/>
            <person name="Ramamoorthy G."/>
            <person name="Schmitz R.J."/>
            <person name="Gryganskyi A."/>
            <person name="Culley D."/>
            <person name="Magnuson J."/>
            <person name="James T.Y."/>
            <person name="O'Malley M.A."/>
            <person name="Stajich J.E."/>
            <person name="Spatafora J.W."/>
            <person name="Visel A."/>
            <person name="Grigoriev I.V."/>
        </authorList>
    </citation>
    <scope>NUCLEOTIDE SEQUENCE [LARGE SCALE GENOMIC DNA]</scope>
    <source>
        <strain evidence="9 10">NRRL Y-17943</strain>
    </source>
</reference>
<evidence type="ECO:0000256" key="2">
    <source>
        <dbReference type="ARBA" id="ARBA00009045"/>
    </source>
</evidence>
<feature type="domain" description="Peptidase S54 rhomboid" evidence="8">
    <location>
        <begin position="229"/>
        <end position="407"/>
    </location>
</feature>
<dbReference type="InterPro" id="IPR035952">
    <property type="entry name" value="Rhomboid-like_sf"/>
</dbReference>
<organism evidence="9 10">
    <name type="scientific">Kockovaella imperatae</name>
    <dbReference type="NCBI Taxonomy" id="4999"/>
    <lineage>
        <taxon>Eukaryota</taxon>
        <taxon>Fungi</taxon>
        <taxon>Dikarya</taxon>
        <taxon>Basidiomycota</taxon>
        <taxon>Agaricomycotina</taxon>
        <taxon>Tremellomycetes</taxon>
        <taxon>Tremellales</taxon>
        <taxon>Cuniculitremaceae</taxon>
        <taxon>Kockovaella</taxon>
    </lineage>
</organism>
<proteinExistence type="inferred from homology"/>
<keyword evidence="4" id="KW-0378">Hydrolase</keyword>
<keyword evidence="6 7" id="KW-0472">Membrane</keyword>
<sequence>MVGLGIGARLSALRHPAICFKTIRQPSPSFGPCTRRQLSTSRSFQERLGKITPKRIAIPLGSSPGIVSDGTGPSLSIWRPIIFCLVLGGGAYAGAAIYTNAETDTWARRLGDGAWWRRGTSGRASDSEIFRAKRLDQAKEAQQTINTITSNITFLPKFLQTIILRTSVMILEGELNTPPATLVPLEIIGTMAFITLAWRGRRTEGFMRRWFLHRPVVFSTSAKKKWQESITLFTSILSHQTLPHLAFNCLALYSFGGAAYSFLSAPPPGTTPLLSSTYTPHFLAFLLAAGLTSSLASHLWTNLFRLPRLLRALANPARISSPQALAAHEAILPSLGASGAIYAAVTLTACAYPNSGVSLIFFPFFAIPIGMGVGGMVMLDVIGLIRGWKMFDHVAHLGGALFGVIYYSYGRQAWVWVRRTLGGERKPVTA</sequence>
<dbReference type="FunCoup" id="A0A1Y1USG7">
    <property type="interactions" value="314"/>
</dbReference>
<feature type="transmembrane region" description="Helical" evidence="7">
    <location>
        <begin position="245"/>
        <end position="263"/>
    </location>
</feature>
<dbReference type="GO" id="GO:0004252">
    <property type="term" value="F:serine-type endopeptidase activity"/>
    <property type="evidence" value="ECO:0007669"/>
    <property type="project" value="InterPro"/>
</dbReference>
<dbReference type="SUPFAM" id="SSF144091">
    <property type="entry name" value="Rhomboid-like"/>
    <property type="match status" value="1"/>
</dbReference>
<feature type="transmembrane region" description="Helical" evidence="7">
    <location>
        <begin position="81"/>
        <end position="101"/>
    </location>
</feature>
<dbReference type="GO" id="GO:0006465">
    <property type="term" value="P:signal peptide processing"/>
    <property type="evidence" value="ECO:0007669"/>
    <property type="project" value="TreeGrafter"/>
</dbReference>
<dbReference type="Proteomes" id="UP000193218">
    <property type="component" value="Unassembled WGS sequence"/>
</dbReference>
<evidence type="ECO:0000256" key="7">
    <source>
        <dbReference type="SAM" id="Phobius"/>
    </source>
</evidence>
<evidence type="ECO:0000259" key="8">
    <source>
        <dbReference type="Pfam" id="PF01694"/>
    </source>
</evidence>
<evidence type="ECO:0000256" key="4">
    <source>
        <dbReference type="ARBA" id="ARBA00022801"/>
    </source>
</evidence>
<dbReference type="OrthoDB" id="10260614at2759"/>